<feature type="region of interest" description="Disordered" evidence="1">
    <location>
        <begin position="1"/>
        <end position="63"/>
    </location>
</feature>
<dbReference type="AlphaFoldDB" id="A0A066VHJ8"/>
<dbReference type="EMBL" id="JMSN01000085">
    <property type="protein sequence ID" value="KDN40951.1"/>
    <property type="molecule type" value="Genomic_DNA"/>
</dbReference>
<gene>
    <name evidence="2" type="ORF">K437DRAFT_275575</name>
</gene>
<feature type="compositionally biased region" description="Polar residues" evidence="1">
    <location>
        <begin position="40"/>
        <end position="59"/>
    </location>
</feature>
<feature type="compositionally biased region" description="Basic and acidic residues" evidence="1">
    <location>
        <begin position="14"/>
        <end position="27"/>
    </location>
</feature>
<accession>A0A066VHJ8</accession>
<dbReference type="GeneID" id="25266638"/>
<reference evidence="2 3" key="1">
    <citation type="submission" date="2014-05" db="EMBL/GenBank/DDBJ databases">
        <title>Draft genome sequence of a rare smut relative, Tilletiaria anomala UBC 951.</title>
        <authorList>
            <consortium name="DOE Joint Genome Institute"/>
            <person name="Toome M."/>
            <person name="Kuo A."/>
            <person name="Henrissat B."/>
            <person name="Lipzen A."/>
            <person name="Tritt A."/>
            <person name="Yoshinaga Y."/>
            <person name="Zane M."/>
            <person name="Barry K."/>
            <person name="Grigoriev I.V."/>
            <person name="Spatafora J.W."/>
            <person name="Aimea M.C."/>
        </authorList>
    </citation>
    <scope>NUCLEOTIDE SEQUENCE [LARGE SCALE GENOMIC DNA]</scope>
    <source>
        <strain evidence="2 3">UBC 951</strain>
    </source>
</reference>
<evidence type="ECO:0000256" key="1">
    <source>
        <dbReference type="SAM" id="MobiDB-lite"/>
    </source>
</evidence>
<dbReference type="Proteomes" id="UP000027361">
    <property type="component" value="Unassembled WGS sequence"/>
</dbReference>
<dbReference type="RefSeq" id="XP_013241541.1">
    <property type="nucleotide sequence ID" value="XM_013386087.1"/>
</dbReference>
<organism evidence="2 3">
    <name type="scientific">Tilletiaria anomala (strain ATCC 24038 / CBS 436.72 / UBC 951)</name>
    <dbReference type="NCBI Taxonomy" id="1037660"/>
    <lineage>
        <taxon>Eukaryota</taxon>
        <taxon>Fungi</taxon>
        <taxon>Dikarya</taxon>
        <taxon>Basidiomycota</taxon>
        <taxon>Ustilaginomycotina</taxon>
        <taxon>Exobasidiomycetes</taxon>
        <taxon>Georgefischeriales</taxon>
        <taxon>Tilletiariaceae</taxon>
        <taxon>Tilletiaria</taxon>
    </lineage>
</organism>
<name>A0A066VHJ8_TILAU</name>
<keyword evidence="3" id="KW-1185">Reference proteome</keyword>
<protein>
    <submittedName>
        <fullName evidence="2">Uncharacterized protein</fullName>
    </submittedName>
</protein>
<dbReference type="HOGENOM" id="CLU_1670617_0_0_1"/>
<sequence length="158" mass="17074">MIRRPPTRITISQKEVDEVIAKRKEARASAGRAGEDSEMSDAQQQRPALQGDSSANDAPTCSGRPVAGGLTSLLAVVAHEDSVYVSILEMHRTTSIASSRLPRVAEADSYETTISSRMVALVCVCKAGRALKSHFFPSEPAILLRSGPNLDKAYHMEH</sequence>
<dbReference type="InParanoid" id="A0A066VHJ8"/>
<evidence type="ECO:0000313" key="2">
    <source>
        <dbReference type="EMBL" id="KDN40951.1"/>
    </source>
</evidence>
<evidence type="ECO:0000313" key="3">
    <source>
        <dbReference type="Proteomes" id="UP000027361"/>
    </source>
</evidence>
<comment type="caution">
    <text evidence="2">The sequence shown here is derived from an EMBL/GenBank/DDBJ whole genome shotgun (WGS) entry which is preliminary data.</text>
</comment>
<proteinExistence type="predicted"/>